<sequence length="205" mass="22563">MSYSSPSQRPAPTHVCTVYPSLLQYNRALSLHNTRRRRQVRRSCRRRTSWIRITGDGVPVNTPVHCELVSPGIYSPSPFSSGTTSTVSLATTFPARDYHPANALPSHSYRNRSRHPHSLGLPSGIFASSSSSRAHSPLCTRRPVQRRLTDPVMRAPPLPSPEPRALPSLMAATERADASIPKARMTDRARDPETATTTAPSPLHV</sequence>
<evidence type="ECO:0000313" key="3">
    <source>
        <dbReference type="Proteomes" id="UP000308197"/>
    </source>
</evidence>
<gene>
    <name evidence="2" type="ORF">K466DRAFT_95246</name>
</gene>
<dbReference type="Proteomes" id="UP000308197">
    <property type="component" value="Unassembled WGS sequence"/>
</dbReference>
<feature type="compositionally biased region" description="Pro residues" evidence="1">
    <location>
        <begin position="154"/>
        <end position="164"/>
    </location>
</feature>
<evidence type="ECO:0000256" key="1">
    <source>
        <dbReference type="SAM" id="MobiDB-lite"/>
    </source>
</evidence>
<dbReference type="EMBL" id="ML212686">
    <property type="protein sequence ID" value="TFK78236.1"/>
    <property type="molecule type" value="Genomic_DNA"/>
</dbReference>
<dbReference type="AlphaFoldDB" id="A0A5C3NL66"/>
<keyword evidence="3" id="KW-1185">Reference proteome</keyword>
<feature type="compositionally biased region" description="Polar residues" evidence="1">
    <location>
        <begin position="194"/>
        <end position="205"/>
    </location>
</feature>
<name>A0A5C3NL66_9APHY</name>
<organism evidence="2 3">
    <name type="scientific">Polyporus arcularius HHB13444</name>
    <dbReference type="NCBI Taxonomy" id="1314778"/>
    <lineage>
        <taxon>Eukaryota</taxon>
        <taxon>Fungi</taxon>
        <taxon>Dikarya</taxon>
        <taxon>Basidiomycota</taxon>
        <taxon>Agaricomycotina</taxon>
        <taxon>Agaricomycetes</taxon>
        <taxon>Polyporales</taxon>
        <taxon>Polyporaceae</taxon>
        <taxon>Polyporus</taxon>
    </lineage>
</organism>
<dbReference type="InParanoid" id="A0A5C3NL66"/>
<feature type="region of interest" description="Disordered" evidence="1">
    <location>
        <begin position="127"/>
        <end position="205"/>
    </location>
</feature>
<feature type="compositionally biased region" description="Basic and acidic residues" evidence="1">
    <location>
        <begin position="184"/>
        <end position="193"/>
    </location>
</feature>
<protein>
    <submittedName>
        <fullName evidence="2">Uncharacterized protein</fullName>
    </submittedName>
</protein>
<accession>A0A5C3NL66</accession>
<proteinExistence type="predicted"/>
<evidence type="ECO:0000313" key="2">
    <source>
        <dbReference type="EMBL" id="TFK78236.1"/>
    </source>
</evidence>
<reference evidence="2 3" key="1">
    <citation type="journal article" date="2019" name="Nat. Ecol. Evol.">
        <title>Megaphylogeny resolves global patterns of mushroom evolution.</title>
        <authorList>
            <person name="Varga T."/>
            <person name="Krizsan K."/>
            <person name="Foldi C."/>
            <person name="Dima B."/>
            <person name="Sanchez-Garcia M."/>
            <person name="Sanchez-Ramirez S."/>
            <person name="Szollosi G.J."/>
            <person name="Szarkandi J.G."/>
            <person name="Papp V."/>
            <person name="Albert L."/>
            <person name="Andreopoulos W."/>
            <person name="Angelini C."/>
            <person name="Antonin V."/>
            <person name="Barry K.W."/>
            <person name="Bougher N.L."/>
            <person name="Buchanan P."/>
            <person name="Buyck B."/>
            <person name="Bense V."/>
            <person name="Catcheside P."/>
            <person name="Chovatia M."/>
            <person name="Cooper J."/>
            <person name="Damon W."/>
            <person name="Desjardin D."/>
            <person name="Finy P."/>
            <person name="Geml J."/>
            <person name="Haridas S."/>
            <person name="Hughes K."/>
            <person name="Justo A."/>
            <person name="Karasinski D."/>
            <person name="Kautmanova I."/>
            <person name="Kiss B."/>
            <person name="Kocsube S."/>
            <person name="Kotiranta H."/>
            <person name="LaButti K.M."/>
            <person name="Lechner B.E."/>
            <person name="Liimatainen K."/>
            <person name="Lipzen A."/>
            <person name="Lukacs Z."/>
            <person name="Mihaltcheva S."/>
            <person name="Morgado L.N."/>
            <person name="Niskanen T."/>
            <person name="Noordeloos M.E."/>
            <person name="Ohm R.A."/>
            <person name="Ortiz-Santana B."/>
            <person name="Ovrebo C."/>
            <person name="Racz N."/>
            <person name="Riley R."/>
            <person name="Savchenko A."/>
            <person name="Shiryaev A."/>
            <person name="Soop K."/>
            <person name="Spirin V."/>
            <person name="Szebenyi C."/>
            <person name="Tomsovsky M."/>
            <person name="Tulloss R.E."/>
            <person name="Uehling J."/>
            <person name="Grigoriev I.V."/>
            <person name="Vagvolgyi C."/>
            <person name="Papp T."/>
            <person name="Martin F.M."/>
            <person name="Miettinen O."/>
            <person name="Hibbett D.S."/>
            <person name="Nagy L.G."/>
        </authorList>
    </citation>
    <scope>NUCLEOTIDE SEQUENCE [LARGE SCALE GENOMIC DNA]</scope>
    <source>
        <strain evidence="2 3">HHB13444</strain>
    </source>
</reference>